<dbReference type="SUPFAM" id="SSF102588">
    <property type="entry name" value="LmbE-like"/>
    <property type="match status" value="1"/>
</dbReference>
<dbReference type="InterPro" id="IPR017810">
    <property type="entry name" value="Mycothiol_biosynthesis_MshB"/>
</dbReference>
<reference evidence="5 6" key="1">
    <citation type="submission" date="2020-08" db="EMBL/GenBank/DDBJ databases">
        <title>Sequencing the genomes of 1000 actinobacteria strains.</title>
        <authorList>
            <person name="Klenk H.-P."/>
        </authorList>
    </citation>
    <scope>NUCLEOTIDE SEQUENCE [LARGE SCALE GENOMIC DNA]</scope>
    <source>
        <strain evidence="5 6">DSM 43582</strain>
    </source>
</reference>
<comment type="function">
    <text evidence="4">Catalyzes the deacetylation of 1D-myo-inositol 2-acetamido-2-deoxy-alpha-D-glucopyranoside (GlcNAc-Ins) in the mycothiol biosynthesis pathway.</text>
</comment>
<comment type="catalytic activity">
    <reaction evidence="4">
        <text>1D-myo-inositol 2-acetamido-2-deoxy-alpha-D-glucopyranoside + H2O = 1D-myo-inositol 2-amino-2-deoxy-alpha-D-glucopyranoside + acetate</text>
        <dbReference type="Rhea" id="RHEA:26180"/>
        <dbReference type="ChEBI" id="CHEBI:15377"/>
        <dbReference type="ChEBI" id="CHEBI:30089"/>
        <dbReference type="ChEBI" id="CHEBI:52442"/>
        <dbReference type="ChEBI" id="CHEBI:58886"/>
        <dbReference type="EC" id="3.5.1.103"/>
    </reaction>
</comment>
<proteinExistence type="inferred from homology"/>
<feature type="binding site" evidence="4">
    <location>
        <position position="15"/>
    </location>
    <ligand>
        <name>Zn(2+)</name>
        <dbReference type="ChEBI" id="CHEBI:29105"/>
    </ligand>
</feature>
<comment type="caution">
    <text evidence="5">The sequence shown here is derived from an EMBL/GenBank/DDBJ whole genome shotgun (WGS) entry which is preliminary data.</text>
</comment>
<dbReference type="InterPro" id="IPR024078">
    <property type="entry name" value="LmbE-like_dom_sf"/>
</dbReference>
<evidence type="ECO:0000256" key="3">
    <source>
        <dbReference type="ARBA" id="ARBA00022833"/>
    </source>
</evidence>
<keyword evidence="3 4" id="KW-0862">Zinc</keyword>
<dbReference type="PANTHER" id="PTHR12993">
    <property type="entry name" value="N-ACETYLGLUCOSAMINYL-PHOSPHATIDYLINOSITOL DE-N-ACETYLASE-RELATED"/>
    <property type="match status" value="1"/>
</dbReference>
<dbReference type="EC" id="3.5.1.103" evidence="4"/>
<evidence type="ECO:0000256" key="4">
    <source>
        <dbReference type="HAMAP-Rule" id="MF_01696"/>
    </source>
</evidence>
<name>A0A7W9PAM5_9NOCA</name>
<protein>
    <recommendedName>
        <fullName evidence="4">1D-myo-inositol 2-acetamido-2-deoxy-alpha-D-glucopyranoside deacetylase</fullName>
        <shortName evidence="4">GlcNAc-Ins deacetylase</shortName>
        <ecNumber evidence="4">3.5.1.103</ecNumber>
    </recommendedName>
    <alternativeName>
        <fullName evidence="4">N-acetyl-1-D-myo-inositol-2-amino-2-deoxy-alpha-D-glucopyranoside deacetylase</fullName>
    </alternativeName>
</protein>
<dbReference type="AlphaFoldDB" id="A0A7W9PAM5"/>
<dbReference type="GO" id="GO:0010125">
    <property type="term" value="P:mycothiol biosynthetic process"/>
    <property type="evidence" value="ECO:0007669"/>
    <property type="project" value="UniProtKB-UniRule"/>
</dbReference>
<evidence type="ECO:0000256" key="2">
    <source>
        <dbReference type="ARBA" id="ARBA00022801"/>
    </source>
</evidence>
<sequence length="305" mass="32168">MSADATGGLLLVHAHPDDESIATGGTIAHYRRRGVPVTVVTCTLGEEGEVIGEQWAQLVSARADQLGGYRIGELSRALAALDAGSPRFLGGAGRWRDSGMAGETSDPRLLETLHPRAFVNSGQAAVDALAEVLLEVRPQVVVCYDPRGGYGHPDHIRAHRVTMAAVDAADAGGWAVPKVYWTVTDGEVLRLHTEALARRTVDRLPGALPAGWRLPAVGELPCVASESVTTSIDVSDALAAKRAALRAHATQVTVAPSGREFALSNDIAQPILPEEHFILARGRLGPVETDGKEHDLFAGLGDAGR</sequence>
<dbReference type="Pfam" id="PF02585">
    <property type="entry name" value="PIG-L"/>
    <property type="match status" value="1"/>
</dbReference>
<dbReference type="GO" id="GO:0008270">
    <property type="term" value="F:zinc ion binding"/>
    <property type="evidence" value="ECO:0007669"/>
    <property type="project" value="UniProtKB-UniRule"/>
</dbReference>
<accession>A0A7W9PAM5</accession>
<dbReference type="PANTHER" id="PTHR12993:SF26">
    <property type="entry name" value="1D-MYO-INOSITOL 2-ACETAMIDO-2-DEOXY-ALPHA-D-GLUCOPYRANOSIDE DEACETYLASE"/>
    <property type="match status" value="1"/>
</dbReference>
<evidence type="ECO:0000313" key="5">
    <source>
        <dbReference type="EMBL" id="MBB5912515.1"/>
    </source>
</evidence>
<keyword evidence="2 4" id="KW-0378">Hydrolase</keyword>
<dbReference type="HAMAP" id="MF_01696">
    <property type="entry name" value="MshB"/>
    <property type="match status" value="1"/>
</dbReference>
<dbReference type="InterPro" id="IPR003737">
    <property type="entry name" value="GlcNAc_PI_deacetylase-related"/>
</dbReference>
<evidence type="ECO:0000313" key="6">
    <source>
        <dbReference type="Proteomes" id="UP000540412"/>
    </source>
</evidence>
<keyword evidence="6" id="KW-1185">Reference proteome</keyword>
<dbReference type="GO" id="GO:0035595">
    <property type="term" value="F:N-acetylglucosaminylinositol deacetylase activity"/>
    <property type="evidence" value="ECO:0007669"/>
    <property type="project" value="UniProtKB-EC"/>
</dbReference>
<feature type="binding site" evidence="4">
    <location>
        <position position="155"/>
    </location>
    <ligand>
        <name>Zn(2+)</name>
        <dbReference type="ChEBI" id="CHEBI:29105"/>
    </ligand>
</feature>
<organism evidence="5 6">
    <name type="scientific">Nocardia transvalensis</name>
    <dbReference type="NCBI Taxonomy" id="37333"/>
    <lineage>
        <taxon>Bacteria</taxon>
        <taxon>Bacillati</taxon>
        <taxon>Actinomycetota</taxon>
        <taxon>Actinomycetes</taxon>
        <taxon>Mycobacteriales</taxon>
        <taxon>Nocardiaceae</taxon>
        <taxon>Nocardia</taxon>
    </lineage>
</organism>
<dbReference type="NCBIfam" id="TIGR03445">
    <property type="entry name" value="mycothiol_MshB"/>
    <property type="match status" value="1"/>
</dbReference>
<evidence type="ECO:0000256" key="1">
    <source>
        <dbReference type="ARBA" id="ARBA00022723"/>
    </source>
</evidence>
<dbReference type="Proteomes" id="UP000540412">
    <property type="component" value="Unassembled WGS sequence"/>
</dbReference>
<feature type="binding site" evidence="4">
    <location>
        <position position="18"/>
    </location>
    <ligand>
        <name>Zn(2+)</name>
        <dbReference type="ChEBI" id="CHEBI:29105"/>
    </ligand>
</feature>
<comment type="similarity">
    <text evidence="4">Belongs to the MshB deacetylase family.</text>
</comment>
<keyword evidence="1 4" id="KW-0479">Metal-binding</keyword>
<dbReference type="Gene3D" id="3.40.50.10320">
    <property type="entry name" value="LmbE-like"/>
    <property type="match status" value="1"/>
</dbReference>
<comment type="cofactor">
    <cofactor evidence="4">
        <name>Zn(2+)</name>
        <dbReference type="ChEBI" id="CHEBI:29105"/>
    </cofactor>
    <text evidence="4">Binds 1 zinc ion per subunit.</text>
</comment>
<dbReference type="EMBL" id="JACHIT010000001">
    <property type="protein sequence ID" value="MBB5912515.1"/>
    <property type="molecule type" value="Genomic_DNA"/>
</dbReference>
<dbReference type="RefSeq" id="WP_040750380.1">
    <property type="nucleotide sequence ID" value="NZ_JACHIT010000001.1"/>
</dbReference>
<gene>
    <name evidence="4" type="primary">mshB</name>
    <name evidence="5" type="ORF">BJY24_001382</name>
</gene>